<keyword evidence="2" id="KW-0813">Transport</keyword>
<evidence type="ECO:0000256" key="1">
    <source>
        <dbReference type="ARBA" id="ARBA00004651"/>
    </source>
</evidence>
<keyword evidence="10 13" id="KW-0472">Membrane</keyword>
<feature type="transmembrane region" description="Helical" evidence="13">
    <location>
        <begin position="88"/>
        <end position="105"/>
    </location>
</feature>
<dbReference type="AlphaFoldDB" id="A0A4P7AG42"/>
<dbReference type="InterPro" id="IPR001996">
    <property type="entry name" value="PTS_IIB_1"/>
</dbReference>
<keyword evidence="4" id="KW-0762">Sugar transport</keyword>
<dbReference type="GO" id="GO:0005886">
    <property type="term" value="C:plasma membrane"/>
    <property type="evidence" value="ECO:0007669"/>
    <property type="project" value="UniProtKB-SubCell"/>
</dbReference>
<feature type="transmembrane region" description="Helical" evidence="13">
    <location>
        <begin position="198"/>
        <end position="216"/>
    </location>
</feature>
<feature type="active site" description="Phosphocysteine intermediate; for EIIB activity" evidence="11">
    <location>
        <position position="592"/>
    </location>
</feature>
<evidence type="ECO:0000256" key="13">
    <source>
        <dbReference type="SAM" id="Phobius"/>
    </source>
</evidence>
<dbReference type="CDD" id="cd00212">
    <property type="entry name" value="PTS_IIB_glc"/>
    <property type="match status" value="1"/>
</dbReference>
<comment type="subcellular location">
    <subcellularLocation>
        <location evidence="1">Cell membrane</location>
        <topology evidence="1">Multi-pass membrane protein</topology>
    </subcellularLocation>
</comment>
<keyword evidence="9 13" id="KW-1133">Transmembrane helix</keyword>
<feature type="compositionally biased region" description="Basic and acidic residues" evidence="12">
    <location>
        <begin position="1"/>
        <end position="15"/>
    </location>
</feature>
<reference evidence="16 17" key="1">
    <citation type="submission" date="2019-03" db="EMBL/GenBank/DDBJ databases">
        <title>Complete genome sequence of Spiroplasma gladiatoris TG-1 (DSM 22552).</title>
        <authorList>
            <person name="Lin Y.-C."/>
            <person name="Chou L."/>
            <person name="Kuo C.-H."/>
        </authorList>
    </citation>
    <scope>NUCLEOTIDE SEQUENCE [LARGE SCALE GENOMIC DNA]</scope>
    <source>
        <strain evidence="16 17">TG-1</strain>
    </source>
</reference>
<accession>A0A4P7AG42</accession>
<evidence type="ECO:0000313" key="16">
    <source>
        <dbReference type="EMBL" id="QBQ07304.1"/>
    </source>
</evidence>
<protein>
    <submittedName>
        <fullName evidence="16">PTS system, glucose-specific IIBC component</fullName>
    </submittedName>
</protein>
<evidence type="ECO:0000256" key="2">
    <source>
        <dbReference type="ARBA" id="ARBA00022448"/>
    </source>
</evidence>
<dbReference type="RefSeq" id="WP_134297106.1">
    <property type="nucleotide sequence ID" value="NZ_CP038013.1"/>
</dbReference>
<dbReference type="GO" id="GO:0090563">
    <property type="term" value="F:protein-phosphocysteine-sugar phosphotransferase activity"/>
    <property type="evidence" value="ECO:0007669"/>
    <property type="project" value="TreeGrafter"/>
</dbReference>
<keyword evidence="3" id="KW-1003">Cell membrane</keyword>
<dbReference type="InterPro" id="IPR018113">
    <property type="entry name" value="PTrfase_EIIB_Cys"/>
</dbReference>
<dbReference type="Pfam" id="PF02378">
    <property type="entry name" value="PTS_EIIC"/>
    <property type="match status" value="1"/>
</dbReference>
<evidence type="ECO:0000256" key="9">
    <source>
        <dbReference type="ARBA" id="ARBA00022989"/>
    </source>
</evidence>
<keyword evidence="7 13" id="KW-0812">Transmembrane</keyword>
<dbReference type="PROSITE" id="PS51098">
    <property type="entry name" value="PTS_EIIB_TYPE_1"/>
    <property type="match status" value="1"/>
</dbReference>
<evidence type="ECO:0000259" key="14">
    <source>
        <dbReference type="PROSITE" id="PS51098"/>
    </source>
</evidence>
<dbReference type="GO" id="GO:0009401">
    <property type="term" value="P:phosphoenolpyruvate-dependent sugar phosphotransferase system"/>
    <property type="evidence" value="ECO:0007669"/>
    <property type="project" value="UniProtKB-KW"/>
</dbReference>
<keyword evidence="5" id="KW-0808">Transferase</keyword>
<dbReference type="OrthoDB" id="9764327at2"/>
<evidence type="ECO:0000256" key="3">
    <source>
        <dbReference type="ARBA" id="ARBA00022475"/>
    </source>
</evidence>
<dbReference type="Proteomes" id="UP000294309">
    <property type="component" value="Chromosome"/>
</dbReference>
<feature type="transmembrane region" description="Helical" evidence="13">
    <location>
        <begin position="236"/>
        <end position="259"/>
    </location>
</feature>
<evidence type="ECO:0000256" key="5">
    <source>
        <dbReference type="ARBA" id="ARBA00022679"/>
    </source>
</evidence>
<evidence type="ECO:0000256" key="7">
    <source>
        <dbReference type="ARBA" id="ARBA00022692"/>
    </source>
</evidence>
<evidence type="ECO:0000313" key="17">
    <source>
        <dbReference type="Proteomes" id="UP000294309"/>
    </source>
</evidence>
<feature type="transmembrane region" description="Helical" evidence="13">
    <location>
        <begin position="509"/>
        <end position="531"/>
    </location>
</feature>
<dbReference type="EMBL" id="CP038013">
    <property type="protein sequence ID" value="QBQ07304.1"/>
    <property type="molecule type" value="Genomic_DNA"/>
</dbReference>
<proteinExistence type="predicted"/>
<keyword evidence="17" id="KW-1185">Reference proteome</keyword>
<feature type="transmembrane region" description="Helical" evidence="13">
    <location>
        <begin position="484"/>
        <end position="503"/>
    </location>
</feature>
<feature type="region of interest" description="Disordered" evidence="12">
    <location>
        <begin position="1"/>
        <end position="20"/>
    </location>
</feature>
<dbReference type="Gene3D" id="3.30.1360.60">
    <property type="entry name" value="Glucose permease domain IIB"/>
    <property type="match status" value="1"/>
</dbReference>
<dbReference type="Pfam" id="PF00367">
    <property type="entry name" value="PTS_EIIB"/>
    <property type="match status" value="1"/>
</dbReference>
<evidence type="ECO:0000256" key="10">
    <source>
        <dbReference type="ARBA" id="ARBA00023136"/>
    </source>
</evidence>
<dbReference type="PANTHER" id="PTHR30009">
    <property type="entry name" value="CYTOCHROME C-TYPE SYNTHESIS PROTEIN AND PTS TRANSMEMBRANE COMPONENT"/>
    <property type="match status" value="1"/>
</dbReference>
<dbReference type="InterPro" id="IPR013013">
    <property type="entry name" value="PTS_EIIC_1"/>
</dbReference>
<name>A0A4P7AG42_9MOLU</name>
<evidence type="ECO:0000256" key="8">
    <source>
        <dbReference type="ARBA" id="ARBA00022777"/>
    </source>
</evidence>
<feature type="transmembrane region" description="Helical" evidence="13">
    <location>
        <begin position="429"/>
        <end position="446"/>
    </location>
</feature>
<dbReference type="GO" id="GO:0008982">
    <property type="term" value="F:protein-N(PI)-phosphohistidine-sugar phosphotransferase activity"/>
    <property type="evidence" value="ECO:0007669"/>
    <property type="project" value="InterPro"/>
</dbReference>
<evidence type="ECO:0000256" key="6">
    <source>
        <dbReference type="ARBA" id="ARBA00022683"/>
    </source>
</evidence>
<dbReference type="InterPro" id="IPR050429">
    <property type="entry name" value="PTS_Glucose_EIICBA"/>
</dbReference>
<keyword evidence="6" id="KW-0598">Phosphotransferase system</keyword>
<feature type="transmembrane region" description="Helical" evidence="13">
    <location>
        <begin position="112"/>
        <end position="131"/>
    </location>
</feature>
<organism evidence="16 17">
    <name type="scientific">Spiroplasma gladiatoris</name>
    <dbReference type="NCBI Taxonomy" id="2143"/>
    <lineage>
        <taxon>Bacteria</taxon>
        <taxon>Bacillati</taxon>
        <taxon>Mycoplasmatota</taxon>
        <taxon>Mollicutes</taxon>
        <taxon>Entomoplasmatales</taxon>
        <taxon>Spiroplasmataceae</taxon>
        <taxon>Spiroplasma</taxon>
    </lineage>
</organism>
<dbReference type="GO" id="GO:0016301">
    <property type="term" value="F:kinase activity"/>
    <property type="evidence" value="ECO:0007669"/>
    <property type="project" value="UniProtKB-KW"/>
</dbReference>
<sequence>MSEKQIVKSKPDRNTKIGSSSGKSEVWKKIRQKTGATLSKLSKAFLLPIALLPIAGVFLGVGATISAQTAEQSVGWYIGKTMNTMGDVAFGNLPILFAISVAIAYTEDSGVAAITAVVGFLVMNGIEAALIGQGTEWVWKVGEDGHTLENASSAFKKGYEWVKDGDIEGWKAPGKITLLWWTDVPAGLITNNVGIKSLNTGVFASIFVGAIAAVMYNRFHKTQLPSFISFFSGSKLVPIINFFAVIPLAFIFMFVWPAIGLALQWFGTNSGKLPGGLDSFIYEIIERSLIPFGLHHVFYAPLWWSSAGGSILDTIKNYAGDENSEKWQETLKSGVTLKAAYDYLNSLPDKSQLIGDQYMMYWVLGAANKASLVPGYESVTGSLFTFEDLSNIGLNLGRFQSGKFGFMLFGLPAAGVAMWLNVPKQNRKSVMGIYFSAAFTSFLTGITEPIEFSFLFLAPWLFYGVHMPLASISFLLTGLLKVHVCMTVSGGMIDYIVFGLIPWNLGTNAHWAIVIGLVMAPVYFFAFYFAVKYGKVNVPGRSGEVKLFTKADVKAKKAGQAAGSTQANATEKATKIIEFLGGEQNIKSVDSCASRLRLTVVDASIVDKDGIMGLGGASGIIAKGTSVQVVYGGEQEVIKPYMKEILAEQRKQKEVK</sequence>
<evidence type="ECO:0000256" key="12">
    <source>
        <dbReference type="SAM" id="MobiDB-lite"/>
    </source>
</evidence>
<dbReference type="KEGG" id="sgq:SGLAD_v1c01030"/>
<evidence type="ECO:0000256" key="4">
    <source>
        <dbReference type="ARBA" id="ARBA00022597"/>
    </source>
</evidence>
<evidence type="ECO:0000259" key="15">
    <source>
        <dbReference type="PROSITE" id="PS51103"/>
    </source>
</evidence>
<feature type="transmembrane region" description="Helical" evidence="13">
    <location>
        <begin position="45"/>
        <end position="68"/>
    </location>
</feature>
<dbReference type="PROSITE" id="PS51103">
    <property type="entry name" value="PTS_EIIC_TYPE_1"/>
    <property type="match status" value="1"/>
</dbReference>
<dbReference type="InterPro" id="IPR036878">
    <property type="entry name" value="Glu_permease_IIB"/>
</dbReference>
<gene>
    <name evidence="16" type="primary">ptsG</name>
    <name evidence="16" type="ORF">SGLAD_v1c01030</name>
</gene>
<feature type="transmembrane region" description="Helical" evidence="13">
    <location>
        <begin position="452"/>
        <end position="477"/>
    </location>
</feature>
<feature type="domain" description="PTS EIIC type-1" evidence="15">
    <location>
        <begin position="32"/>
        <end position="543"/>
    </location>
</feature>
<dbReference type="SUPFAM" id="SSF55604">
    <property type="entry name" value="Glucose permease domain IIB"/>
    <property type="match status" value="1"/>
</dbReference>
<dbReference type="PANTHER" id="PTHR30009:SF20">
    <property type="entry name" value="PTS SYSTEM GLUCOSE-SPECIFIC EIICB COMPONENT-RELATED"/>
    <property type="match status" value="1"/>
</dbReference>
<dbReference type="InterPro" id="IPR003352">
    <property type="entry name" value="PTS_EIIC"/>
</dbReference>
<keyword evidence="8" id="KW-0418">Kinase</keyword>
<feature type="transmembrane region" description="Helical" evidence="13">
    <location>
        <begin position="404"/>
        <end position="422"/>
    </location>
</feature>
<feature type="domain" description="PTS EIIB type-1" evidence="14">
    <location>
        <begin position="570"/>
        <end position="652"/>
    </location>
</feature>
<evidence type="ECO:0000256" key="11">
    <source>
        <dbReference type="PROSITE-ProRule" id="PRU00421"/>
    </source>
</evidence>